<organism evidence="1 2">
    <name type="scientific">Novosphingobium pentaromativorans US6-1</name>
    <dbReference type="NCBI Taxonomy" id="1088721"/>
    <lineage>
        <taxon>Bacteria</taxon>
        <taxon>Pseudomonadati</taxon>
        <taxon>Pseudomonadota</taxon>
        <taxon>Alphaproteobacteria</taxon>
        <taxon>Sphingomonadales</taxon>
        <taxon>Sphingomonadaceae</taxon>
        <taxon>Novosphingobium</taxon>
    </lineage>
</organism>
<proteinExistence type="predicted"/>
<name>G6EB83_9SPHN</name>
<dbReference type="Proteomes" id="UP000004030">
    <property type="component" value="Unassembled WGS sequence"/>
</dbReference>
<gene>
    <name evidence="1" type="ORF">NSU_1604</name>
</gene>
<evidence type="ECO:0000313" key="2">
    <source>
        <dbReference type="Proteomes" id="UP000004030"/>
    </source>
</evidence>
<dbReference type="AlphaFoldDB" id="G6EB83"/>
<comment type="caution">
    <text evidence="1">The sequence shown here is derived from an EMBL/GenBank/DDBJ whole genome shotgun (WGS) entry which is preliminary data.</text>
</comment>
<keyword evidence="2" id="KW-1185">Reference proteome</keyword>
<reference evidence="1 2" key="1">
    <citation type="journal article" date="2012" name="J. Bacteriol.">
        <title>Genome sequence of benzo(a)pyrene-degrading bacterium Novosphingobium pentaromativorans US6-1.</title>
        <authorList>
            <person name="Luo Y.R."/>
            <person name="Kang S.G."/>
            <person name="Kim S.J."/>
            <person name="Kim M.R."/>
            <person name="Li N."/>
            <person name="Lee J.H."/>
            <person name="Kwon K.K."/>
        </authorList>
    </citation>
    <scope>NUCLEOTIDE SEQUENCE [LARGE SCALE GENOMIC DNA]</scope>
    <source>
        <strain evidence="1 2">US6-1</strain>
    </source>
</reference>
<evidence type="ECO:0000313" key="1">
    <source>
        <dbReference type="EMBL" id="EHJ61442.1"/>
    </source>
</evidence>
<accession>G6EB83</accession>
<dbReference type="PATRIC" id="fig|1088721.3.peg.1584"/>
<sequence length="40" mass="4595">MEGTRLQLPYGQTARFALGKVDRRLCFMDISHEAQMPPTE</sequence>
<protein>
    <submittedName>
        <fullName evidence="1">Uncharacterized protein</fullName>
    </submittedName>
</protein>
<dbReference type="EMBL" id="AGFM01000019">
    <property type="protein sequence ID" value="EHJ61442.1"/>
    <property type="molecule type" value="Genomic_DNA"/>
</dbReference>